<protein>
    <submittedName>
        <fullName evidence="4">DZF domain-containing protein</fullName>
    </submittedName>
</protein>
<feature type="compositionally biased region" description="Basic and acidic residues" evidence="1">
    <location>
        <begin position="73"/>
        <end position="84"/>
    </location>
</feature>
<dbReference type="Proteomes" id="UP000271098">
    <property type="component" value="Unassembled WGS sequence"/>
</dbReference>
<evidence type="ECO:0000256" key="1">
    <source>
        <dbReference type="SAM" id="MobiDB-lite"/>
    </source>
</evidence>
<evidence type="ECO:0000313" key="4">
    <source>
        <dbReference type="WBParaSite" id="GPUH_0002416301-mRNA-1"/>
    </source>
</evidence>
<feature type="region of interest" description="Disordered" evidence="1">
    <location>
        <begin position="71"/>
        <end position="90"/>
    </location>
</feature>
<proteinExistence type="predicted"/>
<dbReference type="WBParaSite" id="GPUH_0002416301-mRNA-1">
    <property type="protein sequence ID" value="GPUH_0002416301-mRNA-1"/>
    <property type="gene ID" value="GPUH_0002416301"/>
</dbReference>
<sequence length="90" mass="10249">MRYRYHGSNKYSVRIRHHPDACATENGMRNEMTEQPWPAAVTANDVKLARNAIETQLDFWGQLYQAIASGVAHRSDSNETEKPEQPCQAC</sequence>
<reference evidence="4" key="1">
    <citation type="submission" date="2016-06" db="UniProtKB">
        <authorList>
            <consortium name="WormBaseParasite"/>
        </authorList>
    </citation>
    <scope>IDENTIFICATION</scope>
</reference>
<dbReference type="AlphaFoldDB" id="A0A183ET42"/>
<gene>
    <name evidence="2" type="ORF">GPUH_LOCUS24133</name>
</gene>
<dbReference type="EMBL" id="UYRT01100196">
    <property type="protein sequence ID" value="VDN42437.1"/>
    <property type="molecule type" value="Genomic_DNA"/>
</dbReference>
<reference evidence="2 3" key="2">
    <citation type="submission" date="2018-11" db="EMBL/GenBank/DDBJ databases">
        <authorList>
            <consortium name="Pathogen Informatics"/>
        </authorList>
    </citation>
    <scope>NUCLEOTIDE SEQUENCE [LARGE SCALE GENOMIC DNA]</scope>
</reference>
<organism evidence="4">
    <name type="scientific">Gongylonema pulchrum</name>
    <dbReference type="NCBI Taxonomy" id="637853"/>
    <lineage>
        <taxon>Eukaryota</taxon>
        <taxon>Metazoa</taxon>
        <taxon>Ecdysozoa</taxon>
        <taxon>Nematoda</taxon>
        <taxon>Chromadorea</taxon>
        <taxon>Rhabditida</taxon>
        <taxon>Spirurina</taxon>
        <taxon>Spiruromorpha</taxon>
        <taxon>Spiruroidea</taxon>
        <taxon>Gongylonematidae</taxon>
        <taxon>Gongylonema</taxon>
    </lineage>
</organism>
<accession>A0A183ET42</accession>
<evidence type="ECO:0000313" key="3">
    <source>
        <dbReference type="Proteomes" id="UP000271098"/>
    </source>
</evidence>
<evidence type="ECO:0000313" key="2">
    <source>
        <dbReference type="EMBL" id="VDN42437.1"/>
    </source>
</evidence>
<keyword evidence="3" id="KW-1185">Reference proteome</keyword>
<name>A0A183ET42_9BILA</name>